<proteinExistence type="predicted"/>
<comment type="caution">
    <text evidence="2">The sequence shown here is derived from an EMBL/GenBank/DDBJ whole genome shotgun (WGS) entry which is preliminary data.</text>
</comment>
<feature type="compositionally biased region" description="Low complexity" evidence="1">
    <location>
        <begin position="297"/>
        <end position="314"/>
    </location>
</feature>
<feature type="region of interest" description="Disordered" evidence="1">
    <location>
        <begin position="117"/>
        <end position="196"/>
    </location>
</feature>
<protein>
    <submittedName>
        <fullName evidence="2">Uncharacterized protein</fullName>
    </submittedName>
</protein>
<feature type="compositionally biased region" description="Polar residues" evidence="1">
    <location>
        <begin position="280"/>
        <end position="289"/>
    </location>
</feature>
<sequence length="580" mass="64062">MELSSRNLICLRLLKNSISGLTRRASGTTSDSASENGTASAAGPANLSSGRPTGSTSSLASSNLFGRGVFNGGCCIGPSASCLSPWIIPGVRPGSTSEYLEFGTALKLRSVKPIYETPPVVTSTPTNGSGRESRTDSVSTTDDEMELDDDEEDDDEDEGEESMDEGTASMRRTQSQTSERPRRRHRRTPAPPVEPSRYMVDGIGSWRFKVLEKGVCPDGLNLALVELVEDLDFEDEEVADEVMEASTILDSLEIAGNKLDVCTMIDCDCAASKRNKLARSRQSSPGTDSTMKDSDTKSISSVSSTDSIPSFSTPKGKSRTLTSTPDSELYECPMSEFFKSTRLSSIAKCMSSGVQYLTCTVQPPFPLDLVLPEHTMDTDSQDHHHSPHQREGRGRHHNHSQLHHRNNHSDSQVPDNHLHQPKPSHGGEYHLHSTRNRLNSHSRSRHSSHQPYTTPTLLKQKNITVAQTHNQYLHTLYESLHKVLHQILVHLDTKFQIPPPGTSTFDTILHFKLVYGEVPDSPAMASYWIANLLDVHEGAKYELLRDDIGGVEGRIEWVLNVVREAERRGVSVSQLVVRFY</sequence>
<dbReference type="OrthoDB" id="264917at2759"/>
<feature type="compositionally biased region" description="Polar residues" evidence="1">
    <location>
        <begin position="46"/>
        <end position="58"/>
    </location>
</feature>
<dbReference type="EMBL" id="MCGO01000002">
    <property type="protein sequence ID" value="ORY52931.1"/>
    <property type="molecule type" value="Genomic_DNA"/>
</dbReference>
<feature type="compositionally biased region" description="Basic residues" evidence="1">
    <location>
        <begin position="432"/>
        <end position="448"/>
    </location>
</feature>
<feature type="compositionally biased region" description="Polar residues" evidence="1">
    <location>
        <begin position="23"/>
        <end position="39"/>
    </location>
</feature>
<keyword evidence="3" id="KW-1185">Reference proteome</keyword>
<feature type="compositionally biased region" description="Basic residues" evidence="1">
    <location>
        <begin position="393"/>
        <end position="406"/>
    </location>
</feature>
<feature type="region of interest" description="Disordered" evidence="1">
    <location>
        <begin position="23"/>
        <end position="58"/>
    </location>
</feature>
<evidence type="ECO:0000313" key="2">
    <source>
        <dbReference type="EMBL" id="ORY52931.1"/>
    </source>
</evidence>
<dbReference type="Proteomes" id="UP000193642">
    <property type="component" value="Unassembled WGS sequence"/>
</dbReference>
<reference evidence="2 3" key="1">
    <citation type="submission" date="2016-07" db="EMBL/GenBank/DDBJ databases">
        <title>Pervasive Adenine N6-methylation of Active Genes in Fungi.</title>
        <authorList>
            <consortium name="DOE Joint Genome Institute"/>
            <person name="Mondo S.J."/>
            <person name="Dannebaum R.O."/>
            <person name="Kuo R.C."/>
            <person name="Labutti K."/>
            <person name="Haridas S."/>
            <person name="Kuo A."/>
            <person name="Salamov A."/>
            <person name="Ahrendt S.R."/>
            <person name="Lipzen A."/>
            <person name="Sullivan W."/>
            <person name="Andreopoulos W.B."/>
            <person name="Clum A."/>
            <person name="Lindquist E."/>
            <person name="Daum C."/>
            <person name="Ramamoorthy G.K."/>
            <person name="Gryganskyi A."/>
            <person name="Culley D."/>
            <person name="Magnuson J.K."/>
            <person name="James T.Y."/>
            <person name="O'Malley M.A."/>
            <person name="Stajich J.E."/>
            <person name="Spatafora J.W."/>
            <person name="Visel A."/>
            <person name="Grigoriev I.V."/>
        </authorList>
    </citation>
    <scope>NUCLEOTIDE SEQUENCE [LARGE SCALE GENOMIC DNA]</scope>
    <source>
        <strain evidence="2 3">JEL800</strain>
    </source>
</reference>
<dbReference type="AlphaFoldDB" id="A0A1Y2D0X9"/>
<organism evidence="2 3">
    <name type="scientific">Rhizoclosmatium globosum</name>
    <dbReference type="NCBI Taxonomy" id="329046"/>
    <lineage>
        <taxon>Eukaryota</taxon>
        <taxon>Fungi</taxon>
        <taxon>Fungi incertae sedis</taxon>
        <taxon>Chytridiomycota</taxon>
        <taxon>Chytridiomycota incertae sedis</taxon>
        <taxon>Chytridiomycetes</taxon>
        <taxon>Chytridiales</taxon>
        <taxon>Chytriomycetaceae</taxon>
        <taxon>Rhizoclosmatium</taxon>
    </lineage>
</organism>
<feature type="compositionally biased region" description="Acidic residues" evidence="1">
    <location>
        <begin position="141"/>
        <end position="164"/>
    </location>
</feature>
<name>A0A1Y2D0X9_9FUNG</name>
<gene>
    <name evidence="2" type="ORF">BCR33DRAFT_181696</name>
</gene>
<accession>A0A1Y2D0X9</accession>
<feature type="region of interest" description="Disordered" evidence="1">
    <location>
        <begin position="376"/>
        <end position="457"/>
    </location>
</feature>
<evidence type="ECO:0000256" key="1">
    <source>
        <dbReference type="SAM" id="MobiDB-lite"/>
    </source>
</evidence>
<feature type="compositionally biased region" description="Polar residues" evidence="1">
    <location>
        <begin position="120"/>
        <end position="140"/>
    </location>
</feature>
<feature type="compositionally biased region" description="Basic and acidic residues" evidence="1">
    <location>
        <begin position="376"/>
        <end position="392"/>
    </location>
</feature>
<feature type="region of interest" description="Disordered" evidence="1">
    <location>
        <begin position="276"/>
        <end position="326"/>
    </location>
</feature>
<evidence type="ECO:0000313" key="3">
    <source>
        <dbReference type="Proteomes" id="UP000193642"/>
    </source>
</evidence>